<feature type="non-terminal residue" evidence="1">
    <location>
        <position position="1"/>
    </location>
</feature>
<evidence type="ECO:0000313" key="1">
    <source>
        <dbReference type="EMBL" id="CAG8530901.1"/>
    </source>
</evidence>
<comment type="caution">
    <text evidence="1">The sequence shown here is derived from an EMBL/GenBank/DDBJ whole genome shotgun (WGS) entry which is preliminary data.</text>
</comment>
<keyword evidence="2" id="KW-1185">Reference proteome</keyword>
<name>A0ACA9LHA5_9GLOM</name>
<evidence type="ECO:0000313" key="2">
    <source>
        <dbReference type="Proteomes" id="UP000789860"/>
    </source>
</evidence>
<dbReference type="Proteomes" id="UP000789860">
    <property type="component" value="Unassembled WGS sequence"/>
</dbReference>
<accession>A0ACA9LHA5</accession>
<protein>
    <submittedName>
        <fullName evidence="1">814_t:CDS:1</fullName>
    </submittedName>
</protein>
<reference evidence="1" key="1">
    <citation type="submission" date="2021-06" db="EMBL/GenBank/DDBJ databases">
        <authorList>
            <person name="Kallberg Y."/>
            <person name="Tangrot J."/>
            <person name="Rosling A."/>
        </authorList>
    </citation>
    <scope>NUCLEOTIDE SEQUENCE</scope>
    <source>
        <strain evidence="1">AU212A</strain>
    </source>
</reference>
<proteinExistence type="predicted"/>
<gene>
    <name evidence="1" type="ORF">SCALOS_LOCUS4454</name>
</gene>
<sequence length="180" mass="21277">HKENTTPAIEKIVAIFNDQQEYRRVWIYLTFIKNYGQQFIRDLDFFQTENSPIFLFIEGRIEQLESMINMGKLATTFIQPVLEVFSKLNTEPDLFFSIFHSAYQAAYKKFCDHITNPSIELIQEWAIYCNFNLSLVEFHTLDEFWNKATDYSTLSIIISPIKKDLSTSWDMTRHKVPVLV</sequence>
<dbReference type="EMBL" id="CAJVPM010006032">
    <property type="protein sequence ID" value="CAG8530901.1"/>
    <property type="molecule type" value="Genomic_DNA"/>
</dbReference>
<organism evidence="1 2">
    <name type="scientific">Scutellospora calospora</name>
    <dbReference type="NCBI Taxonomy" id="85575"/>
    <lineage>
        <taxon>Eukaryota</taxon>
        <taxon>Fungi</taxon>
        <taxon>Fungi incertae sedis</taxon>
        <taxon>Mucoromycota</taxon>
        <taxon>Glomeromycotina</taxon>
        <taxon>Glomeromycetes</taxon>
        <taxon>Diversisporales</taxon>
        <taxon>Gigasporaceae</taxon>
        <taxon>Scutellospora</taxon>
    </lineage>
</organism>